<dbReference type="PANTHER" id="PTHR39664:SF2">
    <property type="entry name" value="NUCLEIC ACID-BINDING PROTEIN, CONTAINING PIN DOMAIN-RELATED"/>
    <property type="match status" value="1"/>
</dbReference>
<accession>A0A6S6SY86</accession>
<name>A0A6S6SY86_9GAMM</name>
<evidence type="ECO:0000259" key="1">
    <source>
        <dbReference type="Pfam" id="PF01850"/>
    </source>
</evidence>
<dbReference type="PANTHER" id="PTHR39664">
    <property type="match status" value="1"/>
</dbReference>
<feature type="domain" description="PIN" evidence="1">
    <location>
        <begin position="6"/>
        <end position="119"/>
    </location>
</feature>
<dbReference type="Pfam" id="PF01850">
    <property type="entry name" value="PIN"/>
    <property type="match status" value="1"/>
</dbReference>
<proteinExistence type="predicted"/>
<dbReference type="Gene3D" id="3.40.50.1010">
    <property type="entry name" value="5'-nuclease"/>
    <property type="match status" value="1"/>
</dbReference>
<dbReference type="SUPFAM" id="SSF88723">
    <property type="entry name" value="PIN domain-like"/>
    <property type="match status" value="1"/>
</dbReference>
<dbReference type="InterPro" id="IPR029060">
    <property type="entry name" value="PIN-like_dom_sf"/>
</dbReference>
<evidence type="ECO:0000313" key="2">
    <source>
        <dbReference type="EMBL" id="CAA6807501.1"/>
    </source>
</evidence>
<dbReference type="EMBL" id="CACVAT010000106">
    <property type="protein sequence ID" value="CAA6807501.1"/>
    <property type="molecule type" value="Genomic_DNA"/>
</dbReference>
<reference evidence="2" key="1">
    <citation type="submission" date="2020-01" db="EMBL/GenBank/DDBJ databases">
        <authorList>
            <person name="Meier V. D."/>
            <person name="Meier V D."/>
        </authorList>
    </citation>
    <scope>NUCLEOTIDE SEQUENCE</scope>
    <source>
        <strain evidence="2">HLG_WM_MAG_09</strain>
    </source>
</reference>
<feature type="non-terminal residue" evidence="2">
    <location>
        <position position="131"/>
    </location>
</feature>
<sequence length="131" mass="14158">MKVTADTNVLVRAVVNDDPEQGAKAAQLLSEAEVVAVTLPSLCEFVWVLQRVYGLSRPDIISAIRVLVAAENVRVNQQAVEQGLKVYEAGGDFADGVIAYEGQWLGGKTFASFDKRAVRLLEKQGVSVLVL</sequence>
<protein>
    <recommendedName>
        <fullName evidence="1">PIN domain-containing protein</fullName>
    </recommendedName>
</protein>
<dbReference type="CDD" id="cd18683">
    <property type="entry name" value="PIN_VapC-like"/>
    <property type="match status" value="1"/>
</dbReference>
<gene>
    <name evidence="2" type="ORF">HELGO_WM77427</name>
</gene>
<organism evidence="2">
    <name type="scientific">uncultured Thiotrichaceae bacterium</name>
    <dbReference type="NCBI Taxonomy" id="298394"/>
    <lineage>
        <taxon>Bacteria</taxon>
        <taxon>Pseudomonadati</taxon>
        <taxon>Pseudomonadota</taxon>
        <taxon>Gammaproteobacteria</taxon>
        <taxon>Thiotrichales</taxon>
        <taxon>Thiotrichaceae</taxon>
        <taxon>environmental samples</taxon>
    </lineage>
</organism>
<dbReference type="InterPro" id="IPR002716">
    <property type="entry name" value="PIN_dom"/>
</dbReference>
<dbReference type="AlphaFoldDB" id="A0A6S6SY86"/>